<evidence type="ECO:0000256" key="7">
    <source>
        <dbReference type="ARBA" id="ARBA00023136"/>
    </source>
</evidence>
<name>A0A0U4PCP3_9LACT</name>
<sequence length="173" mass="20581">MLHFFKNNFLIPTFVFFILLLDGSVMTMLSYSLGSEKFQISPQFTLIVITLLAVYLINDSKIFLVSIIIGFIYDAYYSSILGVNLFLFPMIVILTRAVIKKFPMNFYTIWLWILIVYTVYTHFIYALYYLIDIHSSSYYYFLSQNYIPSLLFNAFLGFIFIWLIQKLVIWFEK</sequence>
<dbReference type="EMBL" id="CP114063">
    <property type="protein sequence ID" value="WAT25192.1"/>
    <property type="molecule type" value="Genomic_DNA"/>
</dbReference>
<feature type="transmembrane region" description="Helical" evidence="8">
    <location>
        <begin position="111"/>
        <end position="131"/>
    </location>
</feature>
<evidence type="ECO:0000256" key="3">
    <source>
        <dbReference type="ARBA" id="ARBA00022475"/>
    </source>
</evidence>
<evidence type="ECO:0000313" key="10">
    <source>
        <dbReference type="EMBL" id="QOQ79755.1"/>
    </source>
</evidence>
<reference evidence="10 14" key="2">
    <citation type="submission" date="2020-10" db="EMBL/GenBank/DDBJ databases">
        <title>Plasmid carrying two tetracycline resistance determinant.</title>
        <authorList>
            <person name="Yang Q."/>
        </authorList>
    </citation>
    <scope>NUCLEOTIDE SEQUENCE [LARGE SCALE GENOMIC DNA]</scope>
    <source>
        <strain evidence="10 14">T43</strain>
    </source>
</reference>
<evidence type="ECO:0000313" key="11">
    <source>
        <dbReference type="EMBL" id="WAT25192.1"/>
    </source>
</evidence>
<keyword evidence="5" id="KW-0133">Cell shape</keyword>
<dbReference type="RefSeq" id="WP_016897566.1">
    <property type="nucleotide sequence ID" value="NZ_CANSXX010000033.1"/>
</dbReference>
<keyword evidence="13" id="KW-1185">Reference proteome</keyword>
<keyword evidence="3" id="KW-1003">Cell membrane</keyword>
<keyword evidence="4 8" id="KW-0812">Transmembrane</keyword>
<dbReference type="GO" id="GO:0005886">
    <property type="term" value="C:plasma membrane"/>
    <property type="evidence" value="ECO:0007669"/>
    <property type="project" value="UniProtKB-SubCell"/>
</dbReference>
<evidence type="ECO:0000256" key="6">
    <source>
        <dbReference type="ARBA" id="ARBA00022989"/>
    </source>
</evidence>
<evidence type="ECO:0000313" key="13">
    <source>
        <dbReference type="Proteomes" id="UP000540056"/>
    </source>
</evidence>
<feature type="transmembrane region" description="Helical" evidence="8">
    <location>
        <begin position="14"/>
        <end position="34"/>
    </location>
</feature>
<dbReference type="Proteomes" id="UP001179483">
    <property type="component" value="Chromosome"/>
</dbReference>
<evidence type="ECO:0000256" key="8">
    <source>
        <dbReference type="SAM" id="Phobius"/>
    </source>
</evidence>
<dbReference type="Proteomes" id="UP000540056">
    <property type="component" value="Unassembled WGS sequence"/>
</dbReference>
<dbReference type="EMBL" id="JACGAN010000008">
    <property type="protein sequence ID" value="MBA5746650.1"/>
    <property type="molecule type" value="Genomic_DNA"/>
</dbReference>
<dbReference type="EMBL" id="CP063065">
    <property type="protein sequence ID" value="QOQ79755.1"/>
    <property type="molecule type" value="Genomic_DNA"/>
</dbReference>
<evidence type="ECO:0000256" key="2">
    <source>
        <dbReference type="ARBA" id="ARBA00007776"/>
    </source>
</evidence>
<dbReference type="EMBL" id="CP116590">
    <property type="protein sequence ID" value="WCG38372.1"/>
    <property type="molecule type" value="Genomic_DNA"/>
</dbReference>
<reference evidence="12" key="4">
    <citation type="submission" date="2023-01" db="EMBL/GenBank/DDBJ databases">
        <title>Oxazolidinone resistance genes in florfenicol resistant enterococci from beef cattle and veal calves at slaughter.</title>
        <authorList>
            <person name="Biggel M."/>
        </authorList>
    </citation>
    <scope>NUCLEOTIDE SEQUENCE</scope>
    <source>
        <strain evidence="12">K79-1</strain>
    </source>
</reference>
<comment type="subcellular location">
    <subcellularLocation>
        <location evidence="1">Cell membrane</location>
        <topology evidence="1">Multi-pass membrane protein</topology>
    </subcellularLocation>
</comment>
<dbReference type="Proteomes" id="UP000595091">
    <property type="component" value="Chromosome"/>
</dbReference>
<comment type="similarity">
    <text evidence="2">Belongs to the MreD family.</text>
</comment>
<evidence type="ECO:0000313" key="9">
    <source>
        <dbReference type="EMBL" id="MBA5746650.1"/>
    </source>
</evidence>
<evidence type="ECO:0000256" key="1">
    <source>
        <dbReference type="ARBA" id="ARBA00004651"/>
    </source>
</evidence>
<dbReference type="KEGG" id="aui:APT62_06080"/>
<dbReference type="NCBIfam" id="TIGR03426">
    <property type="entry name" value="shape_MreD"/>
    <property type="match status" value="1"/>
</dbReference>
<feature type="transmembrane region" description="Helical" evidence="8">
    <location>
        <begin position="79"/>
        <end position="99"/>
    </location>
</feature>
<keyword evidence="7 8" id="KW-0472">Membrane</keyword>
<feature type="transmembrane region" description="Helical" evidence="8">
    <location>
        <begin position="46"/>
        <end position="73"/>
    </location>
</feature>
<accession>A0A0U4PCP3</accession>
<gene>
    <name evidence="10" type="primary">mreD</name>
    <name evidence="9" type="ORF">H3232_05535</name>
    <name evidence="10" type="ORF">IMX20_03525</name>
    <name evidence="11" type="ORF">OZ415_03770</name>
    <name evidence="12" type="ORF">PML80_03360</name>
</gene>
<feature type="transmembrane region" description="Helical" evidence="8">
    <location>
        <begin position="151"/>
        <end position="171"/>
    </location>
</feature>
<evidence type="ECO:0000313" key="14">
    <source>
        <dbReference type="Proteomes" id="UP000595091"/>
    </source>
</evidence>
<evidence type="ECO:0000313" key="12">
    <source>
        <dbReference type="EMBL" id="WCG38372.1"/>
    </source>
</evidence>
<dbReference type="OrthoDB" id="2148512at2"/>
<keyword evidence="6 8" id="KW-1133">Transmembrane helix</keyword>
<protein>
    <submittedName>
        <fullName evidence="10">Rod shape-determining protein MreD</fullName>
    </submittedName>
</protein>
<reference evidence="11" key="3">
    <citation type="submission" date="2022-12" db="EMBL/GenBank/DDBJ databases">
        <title>Whole genome sequence analysis of a duck derived balloon bacteium Aerococcus urinaeequi henan2020.</title>
        <authorList>
            <person name="Zhang H."/>
            <person name="Qiao H.X."/>
            <person name="Bian C.Z."/>
            <person name="Shu J.C."/>
        </authorList>
    </citation>
    <scope>NUCLEOTIDE SEQUENCE</scope>
    <source>
        <strain evidence="11">2020-HN-1</strain>
    </source>
</reference>
<evidence type="ECO:0000256" key="5">
    <source>
        <dbReference type="ARBA" id="ARBA00022960"/>
    </source>
</evidence>
<dbReference type="AlphaFoldDB" id="A0A0U4PCP3"/>
<organism evidence="10 14">
    <name type="scientific">Aerococcus urinaeequi</name>
    <dbReference type="NCBI Taxonomy" id="51665"/>
    <lineage>
        <taxon>Bacteria</taxon>
        <taxon>Bacillati</taxon>
        <taxon>Bacillota</taxon>
        <taxon>Bacilli</taxon>
        <taxon>Lactobacillales</taxon>
        <taxon>Aerococcaceae</taxon>
        <taxon>Aerococcus</taxon>
    </lineage>
</organism>
<dbReference type="Pfam" id="PF04093">
    <property type="entry name" value="MreD"/>
    <property type="match status" value="1"/>
</dbReference>
<dbReference type="InterPro" id="IPR007227">
    <property type="entry name" value="Cell_shape_determining_MreD"/>
</dbReference>
<evidence type="ECO:0000256" key="4">
    <source>
        <dbReference type="ARBA" id="ARBA00022692"/>
    </source>
</evidence>
<dbReference type="Proteomes" id="UP001164714">
    <property type="component" value="Chromosome"/>
</dbReference>
<reference evidence="9 13" key="1">
    <citation type="submission" date="2020-07" db="EMBL/GenBank/DDBJ databases">
        <title>Draft Genome Sequences of Lactobacillales Isolated from the International Space Station.</title>
        <authorList>
            <person name="Bharadwaj A.R."/>
            <person name="Singh N.K."/>
            <person name="Wood J.M."/>
            <person name="Debieu M."/>
            <person name="O'Hara N.B."/>
            <person name="Karouia F."/>
            <person name="Mason C.E."/>
            <person name="Venkateswaran K."/>
        </authorList>
    </citation>
    <scope>NUCLEOTIDE SEQUENCE [LARGE SCALE GENOMIC DNA]</scope>
    <source>
        <strain evidence="9 13">151250015-1-258-55</strain>
    </source>
</reference>
<proteinExistence type="inferred from homology"/>
<dbReference type="GO" id="GO:0008360">
    <property type="term" value="P:regulation of cell shape"/>
    <property type="evidence" value="ECO:0007669"/>
    <property type="project" value="UniProtKB-KW"/>
</dbReference>